<dbReference type="CDD" id="cd22382">
    <property type="entry name" value="KH-I_SF1"/>
    <property type="match status" value="1"/>
</dbReference>
<keyword evidence="7 19" id="KW-0747">Spliceosome</keyword>
<evidence type="ECO:0000256" key="14">
    <source>
        <dbReference type="ARBA" id="ARBA00023187"/>
    </source>
</evidence>
<dbReference type="FunFam" id="3.30.1370.10:FF:000016">
    <property type="entry name" value="Putative splicing factor 1"/>
    <property type="match status" value="1"/>
</dbReference>
<evidence type="ECO:0000313" key="22">
    <source>
        <dbReference type="EMBL" id="GBP47432.1"/>
    </source>
</evidence>
<feature type="compositionally biased region" description="Basic residues" evidence="20">
    <location>
        <begin position="57"/>
        <end position="82"/>
    </location>
</feature>
<feature type="compositionally biased region" description="Basic and acidic residues" evidence="20">
    <location>
        <begin position="10"/>
        <end position="44"/>
    </location>
</feature>
<dbReference type="InterPro" id="IPR004087">
    <property type="entry name" value="KH_dom"/>
</dbReference>
<dbReference type="InterPro" id="IPR036612">
    <property type="entry name" value="KH_dom_type_1_sf"/>
</dbReference>
<keyword evidence="3" id="KW-0678">Repressor</keyword>
<dbReference type="InterPro" id="IPR047086">
    <property type="entry name" value="SF1-HH_sf"/>
</dbReference>
<keyword evidence="5 19" id="KW-0507">mRNA processing</keyword>
<sequence>MSSRHRERSRSRSKDRHKEREKTRDREKERDRDRDRERDRDRDRHRSKRHKDGERRSRSRSREKHKEKRRSRSRSRSRGRKSKDRDGTIALLDQMVGTTTKATARPPANNGANPAAHAAILAAAAVAQTFVAQRRIPAPIQPAAAAAMALSAATAIPPPTSVQQKLEQLQARTEGRQRHRLDDHHPDDDKDDGLGPPGETAAERRARRRRTRWMGSEHDKTFIPGLPTTLPSTLTKEQEEQYLLLRANGWVWSAPASRWPTLAYSSAANRGGEPQAAFRGPRHPGQRRGESLARVAAGGRGLRRASCVRRSPSPEPIYSTDGKRLNTREYRTRRKLEEERHRLVQRMLIVNPEFKPPADYKPPVVRVHDKVMIPQEEHPDINFVGLLIGPRGNTLKAMEKETGAKIIIRGKGSVKEGKVGRKDGQPLPGEDEPLHAYITATSADCVKKAVEKIKEVIRQGVEVPEGQNDLRRMQLRELAQLNGTLRENDGPRCANCGATDHKTWLCPDKPNVTNNIVCSSCGGAGHIARDCRAKRPGQGGPPTLGANKAKIDEEYMSLMAELGEAPPGTMGMSPGPGMGMGAGVPPGPRRFGPYGPGPGAPRAIMAPPASLPPPPAAFPPPPPPQPAPWLAASQPPPPGSVNTSIPPLMPGFPPPAPPAAPPGTTPGAPSAAAPPKGAAPAPPHMPPPPPPGVMVMGGGGSWRAPFNPPPWHPPHPPHPSLLAPPPPPPPKSD</sequence>
<feature type="compositionally biased region" description="Pro residues" evidence="20">
    <location>
        <begin position="647"/>
        <end position="664"/>
    </location>
</feature>
<evidence type="ECO:0000256" key="20">
    <source>
        <dbReference type="SAM" id="MobiDB-lite"/>
    </source>
</evidence>
<dbReference type="Gene3D" id="3.30.1370.10">
    <property type="entry name" value="K Homology domain, type 1"/>
    <property type="match status" value="1"/>
</dbReference>
<dbReference type="OrthoDB" id="10021397at2759"/>
<dbReference type="Pfam" id="PF00098">
    <property type="entry name" value="zf-CCHC"/>
    <property type="match status" value="1"/>
</dbReference>
<evidence type="ECO:0000256" key="12">
    <source>
        <dbReference type="ARBA" id="ARBA00023015"/>
    </source>
</evidence>
<dbReference type="FunFam" id="4.10.60.10:FF:000031">
    <property type="entry name" value="splicing factor 1"/>
    <property type="match status" value="1"/>
</dbReference>
<evidence type="ECO:0000256" key="5">
    <source>
        <dbReference type="ARBA" id="ARBA00022664"/>
    </source>
</evidence>
<keyword evidence="23" id="KW-1185">Reference proteome</keyword>
<feature type="region of interest" description="Disordered" evidence="20">
    <location>
        <begin position="568"/>
        <end position="733"/>
    </location>
</feature>
<comment type="function">
    <text evidence="16">Necessary for the ATP-dependent first step of spliceosome assembly. Binds to the intron branch point sequence (BPS) 5'-UACUAAC-3' of the pre-mRNA. May act as transcription repressor.</text>
</comment>
<dbReference type="InterPro" id="IPR055256">
    <property type="entry name" value="KH_1_KHDC4/BBP-like"/>
</dbReference>
<name>A0A4C1WA88_EUMVA</name>
<comment type="caution">
    <text evidence="22">The sequence shown here is derived from an EMBL/GenBank/DDBJ whole genome shotgun (WGS) entry which is preliminary data.</text>
</comment>
<evidence type="ECO:0000256" key="17">
    <source>
        <dbReference type="PROSITE-ProRule" id="PRU00047"/>
    </source>
</evidence>
<feature type="compositionally biased region" description="Pro residues" evidence="20">
    <location>
        <begin position="706"/>
        <end position="733"/>
    </location>
</feature>
<organism evidence="22 23">
    <name type="scientific">Eumeta variegata</name>
    <name type="common">Bagworm moth</name>
    <name type="synonym">Eumeta japonica</name>
    <dbReference type="NCBI Taxonomy" id="151549"/>
    <lineage>
        <taxon>Eukaryota</taxon>
        <taxon>Metazoa</taxon>
        <taxon>Ecdysozoa</taxon>
        <taxon>Arthropoda</taxon>
        <taxon>Hexapoda</taxon>
        <taxon>Insecta</taxon>
        <taxon>Pterygota</taxon>
        <taxon>Neoptera</taxon>
        <taxon>Endopterygota</taxon>
        <taxon>Lepidoptera</taxon>
        <taxon>Glossata</taxon>
        <taxon>Ditrysia</taxon>
        <taxon>Tineoidea</taxon>
        <taxon>Psychidae</taxon>
        <taxon>Oiketicinae</taxon>
        <taxon>Eumeta</taxon>
    </lineage>
</organism>
<dbReference type="InterPro" id="IPR001878">
    <property type="entry name" value="Znf_CCHC"/>
</dbReference>
<feature type="region of interest" description="Disordered" evidence="20">
    <location>
        <begin position="270"/>
        <end position="289"/>
    </location>
</feature>
<evidence type="ECO:0000256" key="15">
    <source>
        <dbReference type="ARBA" id="ARBA00023242"/>
    </source>
</evidence>
<dbReference type="InterPro" id="IPR032570">
    <property type="entry name" value="SF1-HH"/>
</dbReference>
<evidence type="ECO:0000256" key="2">
    <source>
        <dbReference type="ARBA" id="ARBA00010382"/>
    </source>
</evidence>
<comment type="subcellular location">
    <subcellularLocation>
        <location evidence="1 19">Nucleus</location>
    </subcellularLocation>
</comment>
<dbReference type="EMBL" id="BGZK01000501">
    <property type="protein sequence ID" value="GBP47432.1"/>
    <property type="molecule type" value="Genomic_DNA"/>
</dbReference>
<evidence type="ECO:0000256" key="18">
    <source>
        <dbReference type="PROSITE-ProRule" id="PRU00117"/>
    </source>
</evidence>
<evidence type="ECO:0000256" key="19">
    <source>
        <dbReference type="RuleBase" id="RU367126"/>
    </source>
</evidence>
<dbReference type="GO" id="GO:0045131">
    <property type="term" value="F:pre-mRNA branch point binding"/>
    <property type="evidence" value="ECO:0007669"/>
    <property type="project" value="UniProtKB-UniRule"/>
</dbReference>
<dbReference type="PANTHER" id="PTHR11208:SF45">
    <property type="entry name" value="SPLICING FACTOR 1"/>
    <property type="match status" value="1"/>
</dbReference>
<feature type="compositionally biased region" description="Pro residues" evidence="20">
    <location>
        <begin position="680"/>
        <end position="692"/>
    </location>
</feature>
<dbReference type="PANTHER" id="PTHR11208">
    <property type="entry name" value="RNA-BINDING PROTEIN RELATED"/>
    <property type="match status" value="1"/>
</dbReference>
<evidence type="ECO:0000256" key="1">
    <source>
        <dbReference type="ARBA" id="ARBA00004123"/>
    </source>
</evidence>
<keyword evidence="14 19" id="KW-0508">mRNA splicing</keyword>
<evidence type="ECO:0000256" key="9">
    <source>
        <dbReference type="ARBA" id="ARBA00022833"/>
    </source>
</evidence>
<dbReference type="SMART" id="SM00343">
    <property type="entry name" value="ZnF_C2HC"/>
    <property type="match status" value="2"/>
</dbReference>
<keyword evidence="15 19" id="KW-0539">Nucleus</keyword>
<dbReference type="GO" id="GO:0005654">
    <property type="term" value="C:nucleoplasm"/>
    <property type="evidence" value="ECO:0007669"/>
    <property type="project" value="UniProtKB-ARBA"/>
</dbReference>
<evidence type="ECO:0000259" key="21">
    <source>
        <dbReference type="PROSITE" id="PS50158"/>
    </source>
</evidence>
<evidence type="ECO:0000256" key="6">
    <source>
        <dbReference type="ARBA" id="ARBA00022723"/>
    </source>
</evidence>
<protein>
    <recommendedName>
        <fullName evidence="19">Branchpoint-bridging protein</fullName>
    </recommendedName>
</protein>
<keyword evidence="11" id="KW-0007">Acetylation</keyword>
<dbReference type="PROSITE" id="PS50158">
    <property type="entry name" value="ZF_CCHC"/>
    <property type="match status" value="1"/>
</dbReference>
<dbReference type="AlphaFoldDB" id="A0A4C1WA88"/>
<dbReference type="Gene3D" id="6.10.140.1790">
    <property type="match status" value="1"/>
</dbReference>
<feature type="region of interest" description="Disordered" evidence="20">
    <location>
        <begin position="1"/>
        <end position="113"/>
    </location>
</feature>
<proteinExistence type="inferred from homology"/>
<dbReference type="Gene3D" id="4.10.60.10">
    <property type="entry name" value="Zinc finger, CCHC-type"/>
    <property type="match status" value="1"/>
</dbReference>
<evidence type="ECO:0000256" key="3">
    <source>
        <dbReference type="ARBA" id="ARBA00022491"/>
    </source>
</evidence>
<dbReference type="GO" id="GO:0008270">
    <property type="term" value="F:zinc ion binding"/>
    <property type="evidence" value="ECO:0007669"/>
    <property type="project" value="UniProtKB-UniRule"/>
</dbReference>
<dbReference type="Pfam" id="PF22675">
    <property type="entry name" value="KH-I_KHDC4-BBP"/>
    <property type="match status" value="1"/>
</dbReference>
<dbReference type="Pfam" id="PF16275">
    <property type="entry name" value="SF1-HH"/>
    <property type="match status" value="1"/>
</dbReference>
<keyword evidence="4" id="KW-0597">Phosphoprotein</keyword>
<dbReference type="SMART" id="SM00322">
    <property type="entry name" value="KH"/>
    <property type="match status" value="1"/>
</dbReference>
<dbReference type="GO" id="GO:0048024">
    <property type="term" value="P:regulation of mRNA splicing, via spliceosome"/>
    <property type="evidence" value="ECO:0007669"/>
    <property type="project" value="TreeGrafter"/>
</dbReference>
<feature type="compositionally biased region" description="Low complexity" evidence="20">
    <location>
        <begin position="665"/>
        <end position="679"/>
    </location>
</feature>
<keyword evidence="13" id="KW-0804">Transcription</keyword>
<dbReference type="PROSITE" id="PS50084">
    <property type="entry name" value="KH_TYPE_1"/>
    <property type="match status" value="1"/>
</dbReference>
<gene>
    <name evidence="22" type="primary">SF1</name>
    <name evidence="22" type="ORF">EVAR_85024_1</name>
</gene>
<reference evidence="22 23" key="1">
    <citation type="journal article" date="2019" name="Commun. Biol.">
        <title>The bagworm genome reveals a unique fibroin gene that provides high tensile strength.</title>
        <authorList>
            <person name="Kono N."/>
            <person name="Nakamura H."/>
            <person name="Ohtoshi R."/>
            <person name="Tomita M."/>
            <person name="Numata K."/>
            <person name="Arakawa K."/>
        </authorList>
    </citation>
    <scope>NUCLEOTIDE SEQUENCE [LARGE SCALE GENOMIC DNA]</scope>
</reference>
<feature type="compositionally biased region" description="Low complexity" evidence="20">
    <location>
        <begin position="102"/>
        <end position="113"/>
    </location>
</feature>
<feature type="region of interest" description="Disordered" evidence="20">
    <location>
        <begin position="161"/>
        <end position="231"/>
    </location>
</feature>
<feature type="compositionally biased region" description="Gly residues" evidence="20">
    <location>
        <begin position="574"/>
        <end position="584"/>
    </location>
</feature>
<keyword evidence="9 19" id="KW-0862">Zinc</keyword>
<dbReference type="Proteomes" id="UP000299102">
    <property type="component" value="Unassembled WGS sequence"/>
</dbReference>
<feature type="compositionally biased region" description="Polar residues" evidence="20">
    <location>
        <begin position="161"/>
        <end position="171"/>
    </location>
</feature>
<evidence type="ECO:0000256" key="11">
    <source>
        <dbReference type="ARBA" id="ARBA00022990"/>
    </source>
</evidence>
<keyword evidence="10 18" id="KW-0694">RNA-binding</keyword>
<feature type="domain" description="CCHC-type" evidence="21">
    <location>
        <begin position="518"/>
        <end position="532"/>
    </location>
</feature>
<dbReference type="GO" id="GO:0000398">
    <property type="term" value="P:mRNA splicing, via spliceosome"/>
    <property type="evidence" value="ECO:0007669"/>
    <property type="project" value="UniProtKB-UniRule"/>
</dbReference>
<evidence type="ECO:0000256" key="4">
    <source>
        <dbReference type="ARBA" id="ARBA00022553"/>
    </source>
</evidence>
<comment type="similarity">
    <text evidence="2 19">Belongs to the BBP/SF1 family.</text>
</comment>
<keyword evidence="6 19" id="KW-0479">Metal-binding</keyword>
<evidence type="ECO:0000256" key="8">
    <source>
        <dbReference type="ARBA" id="ARBA00022771"/>
    </source>
</evidence>
<feature type="compositionally biased region" description="Basic and acidic residues" evidence="20">
    <location>
        <begin position="173"/>
        <end position="188"/>
    </location>
</feature>
<dbReference type="GO" id="GO:0003729">
    <property type="term" value="F:mRNA binding"/>
    <property type="evidence" value="ECO:0007669"/>
    <property type="project" value="TreeGrafter"/>
</dbReference>
<evidence type="ECO:0000256" key="7">
    <source>
        <dbReference type="ARBA" id="ARBA00022728"/>
    </source>
</evidence>
<dbReference type="InterPro" id="IPR036875">
    <property type="entry name" value="Znf_CCHC_sf"/>
</dbReference>
<dbReference type="GO" id="GO:0005681">
    <property type="term" value="C:spliceosomal complex"/>
    <property type="evidence" value="ECO:0007669"/>
    <property type="project" value="UniProtKB-KW"/>
</dbReference>
<evidence type="ECO:0000256" key="13">
    <source>
        <dbReference type="ARBA" id="ARBA00023163"/>
    </source>
</evidence>
<comment type="function">
    <text evidence="19">Necessary for the splicing of pre-mRNA. Has a role in the recognition of the branch site (5'-UACUAAC-3'), the pyrimidine tract and the 3'-splice site at the 3'-end of introns.</text>
</comment>
<evidence type="ECO:0000256" key="10">
    <source>
        <dbReference type="ARBA" id="ARBA00022884"/>
    </source>
</evidence>
<keyword evidence="8 17" id="KW-0863">Zinc-finger</keyword>
<evidence type="ECO:0000313" key="23">
    <source>
        <dbReference type="Proteomes" id="UP000299102"/>
    </source>
</evidence>
<dbReference type="STRING" id="151549.A0A4C1WA88"/>
<dbReference type="SUPFAM" id="SSF54791">
    <property type="entry name" value="Eukaryotic type KH-domain (KH-domain type I)"/>
    <property type="match status" value="1"/>
</dbReference>
<evidence type="ECO:0000256" key="16">
    <source>
        <dbReference type="ARBA" id="ARBA00055181"/>
    </source>
</evidence>
<feature type="compositionally biased region" description="Pro residues" evidence="20">
    <location>
        <begin position="609"/>
        <end position="627"/>
    </location>
</feature>
<dbReference type="InterPro" id="IPR045071">
    <property type="entry name" value="BBP-like"/>
</dbReference>
<dbReference type="SUPFAM" id="SSF57756">
    <property type="entry name" value="Retrovirus zinc finger-like domains"/>
    <property type="match status" value="1"/>
</dbReference>
<accession>A0A4C1WA88</accession>
<keyword evidence="12" id="KW-0805">Transcription regulation</keyword>